<evidence type="ECO:0000313" key="3">
    <source>
        <dbReference type="Proteomes" id="UP001156905"/>
    </source>
</evidence>
<reference evidence="3" key="1">
    <citation type="journal article" date="2019" name="Int. J. Syst. Evol. Microbiol.">
        <title>The Global Catalogue of Microorganisms (GCM) 10K type strain sequencing project: providing services to taxonomists for standard genome sequencing and annotation.</title>
        <authorList>
            <consortium name="The Broad Institute Genomics Platform"/>
            <consortium name="The Broad Institute Genome Sequencing Center for Infectious Disease"/>
            <person name="Wu L."/>
            <person name="Ma J."/>
        </authorList>
    </citation>
    <scope>NUCLEOTIDE SEQUENCE [LARGE SCALE GENOMIC DNA]</scope>
    <source>
        <strain evidence="3">NBRC 102520</strain>
    </source>
</reference>
<dbReference type="Proteomes" id="UP001156905">
    <property type="component" value="Unassembled WGS sequence"/>
</dbReference>
<keyword evidence="3" id="KW-1185">Reference proteome</keyword>
<proteinExistence type="predicted"/>
<gene>
    <name evidence="2" type="ORF">GCM10007857_76630</name>
</gene>
<dbReference type="Gene3D" id="1.10.443.10">
    <property type="entry name" value="Intergrase catalytic core"/>
    <property type="match status" value="1"/>
</dbReference>
<organism evidence="2 3">
    <name type="scientific">Bradyrhizobium iriomotense</name>
    <dbReference type="NCBI Taxonomy" id="441950"/>
    <lineage>
        <taxon>Bacteria</taxon>
        <taxon>Pseudomonadati</taxon>
        <taxon>Pseudomonadota</taxon>
        <taxon>Alphaproteobacteria</taxon>
        <taxon>Hyphomicrobiales</taxon>
        <taxon>Nitrobacteraceae</taxon>
        <taxon>Bradyrhizobium</taxon>
    </lineage>
</organism>
<dbReference type="InterPro" id="IPR011010">
    <property type="entry name" value="DNA_brk_join_enz"/>
</dbReference>
<comment type="caution">
    <text evidence="2">The sequence shown here is derived from an EMBL/GenBank/DDBJ whole genome shotgun (WGS) entry which is preliminary data.</text>
</comment>
<dbReference type="SUPFAM" id="SSF56349">
    <property type="entry name" value="DNA breaking-rejoining enzymes"/>
    <property type="match status" value="1"/>
</dbReference>
<accession>A0ABQ6BFK1</accession>
<evidence type="ECO:0000256" key="1">
    <source>
        <dbReference type="ARBA" id="ARBA00023172"/>
    </source>
</evidence>
<name>A0ABQ6BFK1_9BRAD</name>
<evidence type="ECO:0000313" key="2">
    <source>
        <dbReference type="EMBL" id="GLR90947.1"/>
    </source>
</evidence>
<protein>
    <recommendedName>
        <fullName evidence="4">Tyr recombinase domain-containing protein</fullName>
    </recommendedName>
</protein>
<dbReference type="EMBL" id="BSOW01000039">
    <property type="protein sequence ID" value="GLR90947.1"/>
    <property type="molecule type" value="Genomic_DNA"/>
</dbReference>
<evidence type="ECO:0008006" key="4">
    <source>
        <dbReference type="Google" id="ProtNLM"/>
    </source>
</evidence>
<keyword evidence="1" id="KW-0233">DNA recombination</keyword>
<sequence>MEHARVLSPARRRDLRSAVKRVADLLDNEPSAIVLDLGTIGERLAGINLSTARLTAKRFANIRSDFLAAVRASGKLRLASAGKQALSPAWVALFVSLAGRRAHIGLSRLARYASARGISPGDVDDEVIAGFILAVREGSLHRKPKALHRQVTLIWNEAARDPKLRLRPVTVATSRKPPMRIAWASLPASFRRDVDNHLSWCGGADPFAANARSRSMEPTTLRLRRDQIHAAVSALVASGVKPANISSLAEVLTPENFKRILRQRLEAGGSENAFNHDMGATLVQIAQEWVKVDATALTELKRLFGKVPPRAIGLTKKNKQFLRQFDDPRALRRLVALPDRLWSEVRRDSNPNFRTLAKAQAALAIATLIYMPLRLQNLARLAFGTHLFVRGGSGAISTLELSRNEVKNKTELAYDIPPHVVKMLIEYRERIAPRLIGHRPTQLFVRLDGALKSPQTVAWLIRSHVQKRTGIVLTSHQFRHLGAKVLLDAEPGAFETARQLLGQKNLKTTVNFYAGIDSRRAARHQQHLIEKAIAALPPLRPQTKSLPPASY</sequence>
<dbReference type="InterPro" id="IPR013762">
    <property type="entry name" value="Integrase-like_cat_sf"/>
</dbReference>